<gene>
    <name evidence="2" type="ORF">PVAP13_6NG207512</name>
</gene>
<sequence>MPEVKQSRHPKTAGRAFYICKWNDSLNPCHCFFFQWIDGPDKFDPRIRLFPYYRSESWAYNEFRRWVPPPPNPPPMTAEEEKQEAAIYHVNNPRKCHCGVRAKLQRPNIGVPPKFTPFFRCSLKTRDGWPACDFNEYIYGPRSHWPTKEEVREFESGKKPWPCTTTPSLRCKCGILATKGVVPSELGYGYYCGNSYGEYWEGWTCDWEWFEGRYELMLQLGRTKESWKSRDTLNRKLKIRKDYHVTLPLESFLSGPKLEANKRMEELERMEDLAQEAQMEAMHALVADLPHKVPNVENDVSSASTEVLGVRGTQMEAMKALVGDLPAQDQSSDRKGKAVDTPVVDNQWNSAVQDKGKSASEHDNVPDDGDDDEWWSMNVDEVEVIVSQIEVRQGKAVVQDDGDDDDDGWGELLIEGDSD</sequence>
<accession>A0A8T0R1D9</accession>
<dbReference type="PANTHER" id="PTHR48127:SF1">
    <property type="entry name" value="ZINC FINGER GRF-TYPE DOMAIN-CONTAINING PROTEIN"/>
    <property type="match status" value="1"/>
</dbReference>
<feature type="compositionally biased region" description="Acidic residues" evidence="1">
    <location>
        <begin position="400"/>
        <end position="419"/>
    </location>
</feature>
<evidence type="ECO:0000313" key="2">
    <source>
        <dbReference type="EMBL" id="KAG2578929.1"/>
    </source>
</evidence>
<dbReference type="Proteomes" id="UP000823388">
    <property type="component" value="Chromosome 6N"/>
</dbReference>
<proteinExistence type="predicted"/>
<feature type="region of interest" description="Disordered" evidence="1">
    <location>
        <begin position="392"/>
        <end position="419"/>
    </location>
</feature>
<organism evidence="2 3">
    <name type="scientific">Panicum virgatum</name>
    <name type="common">Blackwell switchgrass</name>
    <dbReference type="NCBI Taxonomy" id="38727"/>
    <lineage>
        <taxon>Eukaryota</taxon>
        <taxon>Viridiplantae</taxon>
        <taxon>Streptophyta</taxon>
        <taxon>Embryophyta</taxon>
        <taxon>Tracheophyta</taxon>
        <taxon>Spermatophyta</taxon>
        <taxon>Magnoliopsida</taxon>
        <taxon>Liliopsida</taxon>
        <taxon>Poales</taxon>
        <taxon>Poaceae</taxon>
        <taxon>PACMAD clade</taxon>
        <taxon>Panicoideae</taxon>
        <taxon>Panicodae</taxon>
        <taxon>Paniceae</taxon>
        <taxon>Panicinae</taxon>
        <taxon>Panicum</taxon>
        <taxon>Panicum sect. Hiantes</taxon>
    </lineage>
</organism>
<evidence type="ECO:0000313" key="3">
    <source>
        <dbReference type="Proteomes" id="UP000823388"/>
    </source>
</evidence>
<feature type="region of interest" description="Disordered" evidence="1">
    <location>
        <begin position="324"/>
        <end position="375"/>
    </location>
</feature>
<name>A0A8T0R1D9_PANVG</name>
<dbReference type="PANTHER" id="PTHR48127">
    <property type="entry name" value="GRF-TYPE DOMAIN-CONTAINING PROTEIN"/>
    <property type="match status" value="1"/>
</dbReference>
<evidence type="ECO:0000256" key="1">
    <source>
        <dbReference type="SAM" id="MobiDB-lite"/>
    </source>
</evidence>
<feature type="compositionally biased region" description="Basic and acidic residues" evidence="1">
    <location>
        <begin position="354"/>
        <end position="365"/>
    </location>
</feature>
<evidence type="ECO:0008006" key="4">
    <source>
        <dbReference type="Google" id="ProtNLM"/>
    </source>
</evidence>
<protein>
    <recommendedName>
        <fullName evidence="4">Zinc finger GRF-type domain-containing protein</fullName>
    </recommendedName>
</protein>
<comment type="caution">
    <text evidence="2">The sequence shown here is derived from an EMBL/GenBank/DDBJ whole genome shotgun (WGS) entry which is preliminary data.</text>
</comment>
<dbReference type="AlphaFoldDB" id="A0A8T0R1D9"/>
<reference evidence="2" key="1">
    <citation type="submission" date="2020-05" db="EMBL/GenBank/DDBJ databases">
        <title>WGS assembly of Panicum virgatum.</title>
        <authorList>
            <person name="Lovell J.T."/>
            <person name="Jenkins J."/>
            <person name="Shu S."/>
            <person name="Juenger T.E."/>
            <person name="Schmutz J."/>
        </authorList>
    </citation>
    <scope>NUCLEOTIDE SEQUENCE</scope>
    <source>
        <strain evidence="2">AP13</strain>
    </source>
</reference>
<keyword evidence="3" id="KW-1185">Reference proteome</keyword>
<dbReference type="EMBL" id="CM029048">
    <property type="protein sequence ID" value="KAG2578929.1"/>
    <property type="molecule type" value="Genomic_DNA"/>
</dbReference>